<evidence type="ECO:0000313" key="3">
    <source>
        <dbReference type="EMBL" id="GFU13968.1"/>
    </source>
</evidence>
<evidence type="ECO:0000313" key="5">
    <source>
        <dbReference type="EMBL" id="GFU42926.1"/>
    </source>
</evidence>
<feature type="region of interest" description="Disordered" evidence="1">
    <location>
        <begin position="1"/>
        <end position="61"/>
    </location>
</feature>
<evidence type="ECO:0000256" key="1">
    <source>
        <dbReference type="SAM" id="MobiDB-lite"/>
    </source>
</evidence>
<dbReference type="Gene3D" id="3.40.50.300">
    <property type="entry name" value="P-loop containing nucleotide triphosphate hydrolases"/>
    <property type="match status" value="1"/>
</dbReference>
<sequence>MEDDKDFHRPSSAGESKTKEPSEPSQISTEVEEASLSGNAAKNSSSALTSSNVSLTTDIKEAEETPLSFKRSEDSEELTVSRKRKRNESFDRDEKIIATSAVASTNINYEAINLTEETGDVPDIDVQAGSSSCHILSSTTFNNDPIYISEGNFASTSRISDFETYDANLRSPWPLSSISSSFEQMSSSSDGLSCTLTVEHPRDAEVYLTSLLPLSIKLKIGEYYIRNKNLILIIIEWNLNRILASQDMTIPSSRFRHVKNIYDSNLEHYNTYLPLLLLEWRQHIFESLTKCTRRFHIPCKIRKFEPKRNLVNITCDSVIPISELNDIPHPEDIIVVQLGSVTEGVFQMLGYVSFSNIIDFSPQSDQCHETMEFINTDRCGGLIKIKISFYVVYNVAFIDDQKIIKILKLRSIEKFLFQNYALRKMPISCLSNSVLNPLHHSVRVFNLPKSQDSINMGVRMEQVLKSMDKNIPQLIALKAYPCTYIPLALLHLLSCIQKFRKFKKILVCIRLEDIIDIGQQILSLCKNVVIINEEGESLPIELQVRNLDYMVSNALRKKLVFTKADAKNYVIQRNDVILAETGRCFDKDVEYLTSDLHYCIVYNAHSITEPESAVPLMYNEIRNIFLIGNEEKDCLVHSDAAIRYGYKNSLFHRICSELSDRSLSKA</sequence>
<reference evidence="2" key="1">
    <citation type="submission" date="2020-08" db="EMBL/GenBank/DDBJ databases">
        <title>Multicomponent nature underlies the extraordinary mechanical properties of spider dragline silk.</title>
        <authorList>
            <person name="Kono N."/>
            <person name="Nakamura H."/>
            <person name="Mori M."/>
            <person name="Yoshida Y."/>
            <person name="Ohtoshi R."/>
            <person name="Malay A.D."/>
            <person name="Moran D.A.P."/>
            <person name="Tomita M."/>
            <person name="Numata K."/>
            <person name="Arakawa K."/>
        </authorList>
    </citation>
    <scope>NUCLEOTIDE SEQUENCE</scope>
</reference>
<keyword evidence="6" id="KW-1185">Reference proteome</keyword>
<protein>
    <submittedName>
        <fullName evidence="2">Uncharacterized protein</fullName>
    </submittedName>
</protein>
<dbReference type="EMBL" id="BMAW01082823">
    <property type="protein sequence ID" value="GFU30848.1"/>
    <property type="molecule type" value="Genomic_DNA"/>
</dbReference>
<dbReference type="EMBL" id="BMAW01036180">
    <property type="protein sequence ID" value="GFU42926.1"/>
    <property type="molecule type" value="Genomic_DNA"/>
</dbReference>
<evidence type="ECO:0000313" key="6">
    <source>
        <dbReference type="Proteomes" id="UP000887013"/>
    </source>
</evidence>
<dbReference type="InterPro" id="IPR027417">
    <property type="entry name" value="P-loop_NTPase"/>
</dbReference>
<name>A0A8X6T4R0_NEPPI</name>
<accession>A0A8X6T4R0</accession>
<dbReference type="Proteomes" id="UP000887013">
    <property type="component" value="Unassembled WGS sequence"/>
</dbReference>
<comment type="caution">
    <text evidence="2">The sequence shown here is derived from an EMBL/GenBank/DDBJ whole genome shotgun (WGS) entry which is preliminary data.</text>
</comment>
<dbReference type="EMBL" id="BMAW01079099">
    <property type="protein sequence ID" value="GFU13968.1"/>
    <property type="molecule type" value="Genomic_DNA"/>
</dbReference>
<evidence type="ECO:0000313" key="4">
    <source>
        <dbReference type="EMBL" id="GFU30848.1"/>
    </source>
</evidence>
<evidence type="ECO:0000313" key="2">
    <source>
        <dbReference type="EMBL" id="GFS79784.1"/>
    </source>
</evidence>
<dbReference type="OrthoDB" id="6437886at2759"/>
<organism evidence="2 6">
    <name type="scientific">Nephila pilipes</name>
    <name type="common">Giant wood spider</name>
    <name type="synonym">Nephila maculata</name>
    <dbReference type="NCBI Taxonomy" id="299642"/>
    <lineage>
        <taxon>Eukaryota</taxon>
        <taxon>Metazoa</taxon>
        <taxon>Ecdysozoa</taxon>
        <taxon>Arthropoda</taxon>
        <taxon>Chelicerata</taxon>
        <taxon>Arachnida</taxon>
        <taxon>Araneae</taxon>
        <taxon>Araneomorphae</taxon>
        <taxon>Entelegynae</taxon>
        <taxon>Araneoidea</taxon>
        <taxon>Nephilidae</taxon>
        <taxon>Nephila</taxon>
    </lineage>
</organism>
<proteinExistence type="predicted"/>
<gene>
    <name evidence="2" type="primary">AVEN_258776_1</name>
    <name evidence="2" type="ORF">NPIL_141581</name>
    <name evidence="4" type="ORF">NPIL_26211</name>
    <name evidence="3" type="ORF">NPIL_272981</name>
    <name evidence="5" type="ORF">NPIL_338621</name>
</gene>
<dbReference type="AlphaFoldDB" id="A0A8X6T4R0"/>
<dbReference type="EMBL" id="BMAW01002684">
    <property type="protein sequence ID" value="GFS79784.1"/>
    <property type="molecule type" value="Genomic_DNA"/>
</dbReference>
<feature type="compositionally biased region" description="Low complexity" evidence="1">
    <location>
        <begin position="39"/>
        <end position="57"/>
    </location>
</feature>